<dbReference type="Pfam" id="PF00668">
    <property type="entry name" value="Condensation"/>
    <property type="match status" value="2"/>
</dbReference>
<evidence type="ECO:0000259" key="2">
    <source>
        <dbReference type="Pfam" id="PF00668"/>
    </source>
</evidence>
<dbReference type="EMBL" id="BAABAS010000004">
    <property type="protein sequence ID" value="GAA4225822.1"/>
    <property type="molecule type" value="Genomic_DNA"/>
</dbReference>
<dbReference type="InterPro" id="IPR000873">
    <property type="entry name" value="AMP-dep_synth/lig_dom"/>
</dbReference>
<dbReference type="InterPro" id="IPR042099">
    <property type="entry name" value="ANL_N_sf"/>
</dbReference>
<dbReference type="SUPFAM" id="SSF56801">
    <property type="entry name" value="Acetyl-CoA synthetase-like"/>
    <property type="match status" value="1"/>
</dbReference>
<dbReference type="PROSITE" id="PS00455">
    <property type="entry name" value="AMP_BINDING"/>
    <property type="match status" value="1"/>
</dbReference>
<evidence type="ECO:0000313" key="4">
    <source>
        <dbReference type="Proteomes" id="UP001501710"/>
    </source>
</evidence>
<dbReference type="PANTHER" id="PTHR45527:SF1">
    <property type="entry name" value="FATTY ACID SYNTHASE"/>
    <property type="match status" value="1"/>
</dbReference>
<dbReference type="InterPro" id="IPR020845">
    <property type="entry name" value="AMP-binding_CS"/>
</dbReference>
<evidence type="ECO:0000259" key="1">
    <source>
        <dbReference type="Pfam" id="PF00501"/>
    </source>
</evidence>
<dbReference type="Pfam" id="PF00501">
    <property type="entry name" value="AMP-binding"/>
    <property type="match status" value="1"/>
</dbReference>
<sequence>MTVRLVGELNLVALRRSIGQLIHRHEVLRTGFVAVDGRPVQRVAPKAPEGLTIEELEGDGLTAEQRDEAIHRWEREAVRQPFDLDAPPLLRTRLLRIENPLVTDHRDGLREDRRRTEKCDYLLVLVAHRLVIDLGSAGVLVEELAAGYAAAVRKRPPERGTLPFQYADFAAWQRDESFSRESSYWRNRLMGAPVGLALPPTRLPSRCDDAPKSLIRRWERGKLPQRLVTEVTTLAAQHEASLFTALFTAFTTLMARYSGHDDVVVGTTVAKVPHQDLKLIGPFTDVMPLRIDLASRPTFRQALTRVREELRSAQAHRDLPFDQLTRELWPQRHAGAYPTVQVTFDLAEFPPVELARAGLRLSAHTARYRDPRLPLAVHVAPGDPGGVGDAGLVLEAGYDDDLFSARYVADMLEQFRMLLIGIVQDPDAPVHDVPLTSPAHRRLLPDPTLPPRRRAHPLITELLRDSAARHHDLPMLEQGVRRWSYGDLSARAHALADTLRAAGHVPGGVIAVAARHKGFDLYAAIWAVWLARGTLLLVDTALPPSRRTYMINRAGARTIIAVGPESAEAAIGAPEAAVVHAAADTEAILVRTGTRPQRCSDGGAGVDDPAYVFFTSGTTGSPKALLGRHNGLSHFLMWQSRRFDIGPHDRCAPLLSLSADAVLRDIFTPLVSGACLSLPAEPAALAGDATLPLAWMREAKITMAHTVPSLASAALATPSGTGQLDQLRLLFFAGEPLSGRLAGRFRALAPHAAIVNLYGASECTMVQTCYSVPPSFAAGRVPAGRGITDVEAVVTTPGGTLCAPGEIGEVLIRSPYSSLGYLGHQETTGLLHNPFRDAPLRDDPVDLIFPTGDRGRFQPDGTLEILGRSADHKSGPAIGMGADQVNAILGTHSAVAASVVIAPDKLGFVAYVVFYEQRTASSDQLRRFLERSCPPEAIPVRFIPIDQIPVTTIGKLSRQDLPAPSP</sequence>
<feature type="domain" description="Condensation" evidence="2">
    <location>
        <begin position="120"/>
        <end position="443"/>
    </location>
</feature>
<dbReference type="Gene3D" id="3.30.559.30">
    <property type="entry name" value="Nonribosomal peptide synthetase, condensation domain"/>
    <property type="match status" value="1"/>
</dbReference>
<evidence type="ECO:0000313" key="3">
    <source>
        <dbReference type="EMBL" id="GAA4225822.1"/>
    </source>
</evidence>
<dbReference type="CDD" id="cd19531">
    <property type="entry name" value="LCL_NRPS-like"/>
    <property type="match status" value="1"/>
</dbReference>
<dbReference type="InterPro" id="IPR001242">
    <property type="entry name" value="Condensation_dom"/>
</dbReference>
<reference evidence="4" key="1">
    <citation type="journal article" date="2019" name="Int. J. Syst. Evol. Microbiol.">
        <title>The Global Catalogue of Microorganisms (GCM) 10K type strain sequencing project: providing services to taxonomists for standard genome sequencing and annotation.</title>
        <authorList>
            <consortium name="The Broad Institute Genomics Platform"/>
            <consortium name="The Broad Institute Genome Sequencing Center for Infectious Disease"/>
            <person name="Wu L."/>
            <person name="Ma J."/>
        </authorList>
    </citation>
    <scope>NUCLEOTIDE SEQUENCE [LARGE SCALE GENOMIC DNA]</scope>
    <source>
        <strain evidence="4">JCM 17440</strain>
    </source>
</reference>
<dbReference type="PANTHER" id="PTHR45527">
    <property type="entry name" value="NONRIBOSOMAL PEPTIDE SYNTHETASE"/>
    <property type="match status" value="1"/>
</dbReference>
<dbReference type="InterPro" id="IPR023213">
    <property type="entry name" value="CAT-like_dom_sf"/>
</dbReference>
<dbReference type="Proteomes" id="UP001501710">
    <property type="component" value="Unassembled WGS sequence"/>
</dbReference>
<dbReference type="SUPFAM" id="SSF52777">
    <property type="entry name" value="CoA-dependent acyltransferases"/>
    <property type="match status" value="2"/>
</dbReference>
<feature type="domain" description="Condensation" evidence="2">
    <location>
        <begin position="2"/>
        <end position="99"/>
    </location>
</feature>
<dbReference type="Gene3D" id="3.30.300.30">
    <property type="match status" value="1"/>
</dbReference>
<dbReference type="Gene3D" id="3.30.559.10">
    <property type="entry name" value="Chloramphenicol acetyltransferase-like domain"/>
    <property type="match status" value="1"/>
</dbReference>
<dbReference type="InterPro" id="IPR045851">
    <property type="entry name" value="AMP-bd_C_sf"/>
</dbReference>
<gene>
    <name evidence="3" type="ORF">GCM10022254_08580</name>
</gene>
<organism evidence="3 4">
    <name type="scientific">Actinomadura meridiana</name>
    <dbReference type="NCBI Taxonomy" id="559626"/>
    <lineage>
        <taxon>Bacteria</taxon>
        <taxon>Bacillati</taxon>
        <taxon>Actinomycetota</taxon>
        <taxon>Actinomycetes</taxon>
        <taxon>Streptosporangiales</taxon>
        <taxon>Thermomonosporaceae</taxon>
        <taxon>Actinomadura</taxon>
    </lineage>
</organism>
<comment type="caution">
    <text evidence="3">The sequence shown here is derived from an EMBL/GenBank/DDBJ whole genome shotgun (WGS) entry which is preliminary data.</text>
</comment>
<protein>
    <submittedName>
        <fullName evidence="3">Uncharacterized protein</fullName>
    </submittedName>
</protein>
<accession>A0ABP8BTN9</accession>
<dbReference type="Gene3D" id="3.40.50.12780">
    <property type="entry name" value="N-terminal domain of ligase-like"/>
    <property type="match status" value="1"/>
</dbReference>
<keyword evidence="4" id="KW-1185">Reference proteome</keyword>
<proteinExistence type="predicted"/>
<name>A0ABP8BTN9_9ACTN</name>
<feature type="domain" description="AMP-dependent synthetase/ligase" evidence="1">
    <location>
        <begin position="464"/>
        <end position="822"/>
    </location>
</feature>